<dbReference type="Proteomes" id="UP001556367">
    <property type="component" value="Unassembled WGS sequence"/>
</dbReference>
<keyword evidence="2" id="KW-1185">Reference proteome</keyword>
<gene>
    <name evidence="1" type="ORF">HGRIS_008151</name>
</gene>
<evidence type="ECO:0000313" key="2">
    <source>
        <dbReference type="Proteomes" id="UP001556367"/>
    </source>
</evidence>
<sequence>MGSSPDIRLTFRERSFDSDDYQSDKYSIASTTLASFSTTSFTTEFDGLGADLGRFLYWFGTHVLDAGVRITIRSRFVAISFFVSLVHRKGTAPQLATDRVKGMCADLLELCRPVYSLRVRRRSLTLMLALLQPVTSLTGVILSSDFFSVLMSCGLNECRDPVIIRVLAQIEFLNGTVSNLPCPCTICMRTLRNARFRSITFKNPSWMEDLELQYSSTWLRP</sequence>
<reference evidence="2" key="1">
    <citation type="submission" date="2024-06" db="EMBL/GenBank/DDBJ databases">
        <title>Multi-omics analyses provide insights into the biosynthesis of the anticancer antibiotic pleurotin in Hohenbuehelia grisea.</title>
        <authorList>
            <person name="Weaver J.A."/>
            <person name="Alberti F."/>
        </authorList>
    </citation>
    <scope>NUCLEOTIDE SEQUENCE [LARGE SCALE GENOMIC DNA]</scope>
    <source>
        <strain evidence="2">T-177</strain>
    </source>
</reference>
<name>A0ABR3J7I6_9AGAR</name>
<accession>A0ABR3J7I6</accession>
<evidence type="ECO:0000313" key="1">
    <source>
        <dbReference type="EMBL" id="KAL0951463.1"/>
    </source>
</evidence>
<organism evidence="1 2">
    <name type="scientific">Hohenbuehelia grisea</name>
    <dbReference type="NCBI Taxonomy" id="104357"/>
    <lineage>
        <taxon>Eukaryota</taxon>
        <taxon>Fungi</taxon>
        <taxon>Dikarya</taxon>
        <taxon>Basidiomycota</taxon>
        <taxon>Agaricomycotina</taxon>
        <taxon>Agaricomycetes</taxon>
        <taxon>Agaricomycetidae</taxon>
        <taxon>Agaricales</taxon>
        <taxon>Pleurotineae</taxon>
        <taxon>Pleurotaceae</taxon>
        <taxon>Hohenbuehelia</taxon>
    </lineage>
</organism>
<comment type="caution">
    <text evidence="1">The sequence shown here is derived from an EMBL/GenBank/DDBJ whole genome shotgun (WGS) entry which is preliminary data.</text>
</comment>
<proteinExistence type="predicted"/>
<dbReference type="EMBL" id="JASNQZ010000011">
    <property type="protein sequence ID" value="KAL0951463.1"/>
    <property type="molecule type" value="Genomic_DNA"/>
</dbReference>
<protein>
    <submittedName>
        <fullName evidence="1">Uncharacterized protein</fullName>
    </submittedName>
</protein>